<protein>
    <submittedName>
        <fullName evidence="2">YtpI-like protein</fullName>
    </submittedName>
</protein>
<evidence type="ECO:0000256" key="1">
    <source>
        <dbReference type="SAM" id="Phobius"/>
    </source>
</evidence>
<gene>
    <name evidence="2" type="ORF">SAMN05421687_107100</name>
</gene>
<organism evidence="2 3">
    <name type="scientific">Salimicrobium flavidum</name>
    <dbReference type="NCBI Taxonomy" id="570947"/>
    <lineage>
        <taxon>Bacteria</taxon>
        <taxon>Bacillati</taxon>
        <taxon>Bacillota</taxon>
        <taxon>Bacilli</taxon>
        <taxon>Bacillales</taxon>
        <taxon>Bacillaceae</taxon>
        <taxon>Salimicrobium</taxon>
    </lineage>
</organism>
<dbReference type="RefSeq" id="WP_076559477.1">
    <property type="nucleotide sequence ID" value="NZ_FTOC01000007.1"/>
</dbReference>
<feature type="transmembrane region" description="Helical" evidence="1">
    <location>
        <begin position="63"/>
        <end position="81"/>
    </location>
</feature>
<evidence type="ECO:0000313" key="3">
    <source>
        <dbReference type="Proteomes" id="UP000187608"/>
    </source>
</evidence>
<keyword evidence="1" id="KW-0812">Transmembrane</keyword>
<dbReference type="AlphaFoldDB" id="A0A1N7JR10"/>
<feature type="transmembrane region" description="Helical" evidence="1">
    <location>
        <begin position="36"/>
        <end position="56"/>
    </location>
</feature>
<dbReference type="EMBL" id="FTOC01000007">
    <property type="protein sequence ID" value="SIS51773.1"/>
    <property type="molecule type" value="Genomic_DNA"/>
</dbReference>
<keyword evidence="3" id="KW-1185">Reference proteome</keyword>
<dbReference type="Pfam" id="PF14007">
    <property type="entry name" value="YtpI"/>
    <property type="match status" value="1"/>
</dbReference>
<evidence type="ECO:0000313" key="2">
    <source>
        <dbReference type="EMBL" id="SIS51773.1"/>
    </source>
</evidence>
<sequence>MLLFVALVIVSIVLYIYNKVMTTRTAHPITQRYYNSMAKLFLGIFIASFGAGQYLFYETRVSLFIGILFLIAGIFQISHGWKASRHYRNEYYKHAEA</sequence>
<proteinExistence type="predicted"/>
<keyword evidence="1" id="KW-1133">Transmembrane helix</keyword>
<reference evidence="3" key="1">
    <citation type="submission" date="2017-01" db="EMBL/GenBank/DDBJ databases">
        <authorList>
            <person name="Varghese N."/>
            <person name="Submissions S."/>
        </authorList>
    </citation>
    <scope>NUCLEOTIDE SEQUENCE [LARGE SCALE GENOMIC DNA]</scope>
    <source>
        <strain evidence="3">DSM 23127</strain>
    </source>
</reference>
<name>A0A1N7JR10_9BACI</name>
<dbReference type="Proteomes" id="UP000187608">
    <property type="component" value="Unassembled WGS sequence"/>
</dbReference>
<dbReference type="STRING" id="570947.SAMN05421687_107100"/>
<dbReference type="InterPro" id="IPR025618">
    <property type="entry name" value="YtpI"/>
</dbReference>
<keyword evidence="1" id="KW-0472">Membrane</keyword>
<accession>A0A1N7JR10</accession>